<sequence>MAQQAARGDKKHWASETTGVEKLCQFYTDRYHDIHMQRRPRTDPRERRGKE</sequence>
<reference evidence="3" key="1">
    <citation type="journal article" date="2013" name="Ind. Biotechnol.">
        <title>Comparative genomics analysis of Trichoderma reesei strains.</title>
        <authorList>
            <person name="Koike H."/>
            <person name="Aerts A."/>
            <person name="LaButti K."/>
            <person name="Grigoriev I.V."/>
            <person name="Baker S.E."/>
        </authorList>
    </citation>
    <scope>NUCLEOTIDE SEQUENCE [LARGE SCALE GENOMIC DNA]</scope>
    <source>
        <strain evidence="3">ATCC 56765 / BCRC 32924 / NRRL 11460 / Rut C-30</strain>
    </source>
</reference>
<dbReference type="EMBL" id="KI911174">
    <property type="protein sequence ID" value="ETR97251.1"/>
    <property type="molecule type" value="Genomic_DNA"/>
</dbReference>
<accession>A0A024RZ60</accession>
<dbReference type="AlphaFoldDB" id="A0A024RZ60"/>
<name>A0A024RZ60_HYPJR</name>
<evidence type="ECO:0000313" key="2">
    <source>
        <dbReference type="EMBL" id="ETR97251.1"/>
    </source>
</evidence>
<evidence type="ECO:0000313" key="3">
    <source>
        <dbReference type="Proteomes" id="UP000024376"/>
    </source>
</evidence>
<dbReference type="Proteomes" id="UP000024376">
    <property type="component" value="Unassembled WGS sequence"/>
</dbReference>
<evidence type="ECO:0000256" key="1">
    <source>
        <dbReference type="SAM" id="MobiDB-lite"/>
    </source>
</evidence>
<feature type="region of interest" description="Disordered" evidence="1">
    <location>
        <begin position="29"/>
        <end position="51"/>
    </location>
</feature>
<dbReference type="HOGENOM" id="CLU_3108124_0_0_1"/>
<organism evidence="2 3">
    <name type="scientific">Hypocrea jecorina (strain ATCC 56765 / BCRC 32924 / NRRL 11460 / Rut C-30)</name>
    <name type="common">Trichoderma reesei</name>
    <dbReference type="NCBI Taxonomy" id="1344414"/>
    <lineage>
        <taxon>Eukaryota</taxon>
        <taxon>Fungi</taxon>
        <taxon>Dikarya</taxon>
        <taxon>Ascomycota</taxon>
        <taxon>Pezizomycotina</taxon>
        <taxon>Sordariomycetes</taxon>
        <taxon>Hypocreomycetidae</taxon>
        <taxon>Hypocreales</taxon>
        <taxon>Hypocreaceae</taxon>
        <taxon>Trichoderma</taxon>
    </lineage>
</organism>
<dbReference type="KEGG" id="trr:M419DRAFT_134621"/>
<gene>
    <name evidence="2" type="ORF">M419DRAFT_134621</name>
</gene>
<proteinExistence type="predicted"/>
<protein>
    <submittedName>
        <fullName evidence="2">Uncharacterized protein</fullName>
    </submittedName>
</protein>